<dbReference type="EMBL" id="MU275962">
    <property type="protein sequence ID" value="KAI0045081.1"/>
    <property type="molecule type" value="Genomic_DNA"/>
</dbReference>
<protein>
    <submittedName>
        <fullName evidence="1">Uncharacterized protein</fullName>
    </submittedName>
</protein>
<accession>A0ACB8RN16</accession>
<evidence type="ECO:0000313" key="1">
    <source>
        <dbReference type="EMBL" id="KAI0045081.1"/>
    </source>
</evidence>
<dbReference type="Proteomes" id="UP000814033">
    <property type="component" value="Unassembled WGS sequence"/>
</dbReference>
<reference evidence="1" key="1">
    <citation type="submission" date="2021-02" db="EMBL/GenBank/DDBJ databases">
        <authorList>
            <consortium name="DOE Joint Genome Institute"/>
            <person name="Ahrendt S."/>
            <person name="Looney B.P."/>
            <person name="Miyauchi S."/>
            <person name="Morin E."/>
            <person name="Drula E."/>
            <person name="Courty P.E."/>
            <person name="Chicoki N."/>
            <person name="Fauchery L."/>
            <person name="Kohler A."/>
            <person name="Kuo A."/>
            <person name="Labutti K."/>
            <person name="Pangilinan J."/>
            <person name="Lipzen A."/>
            <person name="Riley R."/>
            <person name="Andreopoulos W."/>
            <person name="He G."/>
            <person name="Johnson J."/>
            <person name="Barry K.W."/>
            <person name="Grigoriev I.V."/>
            <person name="Nagy L."/>
            <person name="Hibbett D."/>
            <person name="Henrissat B."/>
            <person name="Matheny P.B."/>
            <person name="Labbe J."/>
            <person name="Martin F."/>
        </authorList>
    </citation>
    <scope>NUCLEOTIDE SEQUENCE</scope>
    <source>
        <strain evidence="1">FP105234-sp</strain>
    </source>
</reference>
<name>A0ACB8RN16_9AGAM</name>
<organism evidence="1 2">
    <name type="scientific">Auriscalpium vulgare</name>
    <dbReference type="NCBI Taxonomy" id="40419"/>
    <lineage>
        <taxon>Eukaryota</taxon>
        <taxon>Fungi</taxon>
        <taxon>Dikarya</taxon>
        <taxon>Basidiomycota</taxon>
        <taxon>Agaricomycotina</taxon>
        <taxon>Agaricomycetes</taxon>
        <taxon>Russulales</taxon>
        <taxon>Auriscalpiaceae</taxon>
        <taxon>Auriscalpium</taxon>
    </lineage>
</organism>
<gene>
    <name evidence="1" type="ORF">FA95DRAFT_1561498</name>
</gene>
<reference evidence="1" key="2">
    <citation type="journal article" date="2022" name="New Phytol.">
        <title>Evolutionary transition to the ectomycorrhizal habit in the genomes of a hyperdiverse lineage of mushroom-forming fungi.</title>
        <authorList>
            <person name="Looney B."/>
            <person name="Miyauchi S."/>
            <person name="Morin E."/>
            <person name="Drula E."/>
            <person name="Courty P.E."/>
            <person name="Kohler A."/>
            <person name="Kuo A."/>
            <person name="LaButti K."/>
            <person name="Pangilinan J."/>
            <person name="Lipzen A."/>
            <person name="Riley R."/>
            <person name="Andreopoulos W."/>
            <person name="He G."/>
            <person name="Johnson J."/>
            <person name="Nolan M."/>
            <person name="Tritt A."/>
            <person name="Barry K.W."/>
            <person name="Grigoriev I.V."/>
            <person name="Nagy L.G."/>
            <person name="Hibbett D."/>
            <person name="Henrissat B."/>
            <person name="Matheny P.B."/>
            <person name="Labbe J."/>
            <person name="Martin F.M."/>
        </authorList>
    </citation>
    <scope>NUCLEOTIDE SEQUENCE</scope>
    <source>
        <strain evidence="1">FP105234-sp</strain>
    </source>
</reference>
<keyword evidence="2" id="KW-1185">Reference proteome</keyword>
<comment type="caution">
    <text evidence="1">The sequence shown here is derived from an EMBL/GenBank/DDBJ whole genome shotgun (WGS) entry which is preliminary data.</text>
</comment>
<evidence type="ECO:0000313" key="2">
    <source>
        <dbReference type="Proteomes" id="UP000814033"/>
    </source>
</evidence>
<sequence>MCSVLMVLAVLALAALIVHHRTFSLHLRADPGTMAGQAMMLAGGSDVARLLADPQMTRQEMKSALREHQWALVGGKVCVVNEGRG</sequence>
<feature type="non-terminal residue" evidence="1">
    <location>
        <position position="85"/>
    </location>
</feature>
<proteinExistence type="predicted"/>